<name>A0A8H3PAR7_9EURO</name>
<dbReference type="PANTHER" id="PTHR47424:SF3">
    <property type="entry name" value="REGULATORY PROTEIN GAL4"/>
    <property type="match status" value="1"/>
</dbReference>
<evidence type="ECO:0000313" key="6">
    <source>
        <dbReference type="EMBL" id="GFF44900.1"/>
    </source>
</evidence>
<proteinExistence type="predicted"/>
<feature type="compositionally biased region" description="Basic and acidic residues" evidence="5">
    <location>
        <begin position="271"/>
        <end position="280"/>
    </location>
</feature>
<keyword evidence="4" id="KW-0539">Nucleus</keyword>
<dbReference type="GO" id="GO:0000435">
    <property type="term" value="P:positive regulation of transcription from RNA polymerase II promoter by galactose"/>
    <property type="evidence" value="ECO:0007669"/>
    <property type="project" value="TreeGrafter"/>
</dbReference>
<organism evidence="6 7">
    <name type="scientific">Aspergillus udagawae</name>
    <dbReference type="NCBI Taxonomy" id="91492"/>
    <lineage>
        <taxon>Eukaryota</taxon>
        <taxon>Fungi</taxon>
        <taxon>Dikarya</taxon>
        <taxon>Ascomycota</taxon>
        <taxon>Pezizomycotina</taxon>
        <taxon>Eurotiomycetes</taxon>
        <taxon>Eurotiomycetidae</taxon>
        <taxon>Eurotiales</taxon>
        <taxon>Aspergillaceae</taxon>
        <taxon>Aspergillus</taxon>
        <taxon>Aspergillus subgen. Fumigati</taxon>
    </lineage>
</organism>
<feature type="region of interest" description="Disordered" evidence="5">
    <location>
        <begin position="1"/>
        <end position="30"/>
    </location>
</feature>
<dbReference type="InterPro" id="IPR051127">
    <property type="entry name" value="Fungal_SecMet_Regulators"/>
</dbReference>
<gene>
    <name evidence="6" type="ORF">IFM46972_07658</name>
</gene>
<evidence type="ECO:0000256" key="1">
    <source>
        <dbReference type="ARBA" id="ARBA00023015"/>
    </source>
</evidence>
<dbReference type="CDD" id="cd12148">
    <property type="entry name" value="fungal_TF_MHR"/>
    <property type="match status" value="1"/>
</dbReference>
<dbReference type="Proteomes" id="UP000465221">
    <property type="component" value="Unassembled WGS sequence"/>
</dbReference>
<dbReference type="GO" id="GO:0005634">
    <property type="term" value="C:nucleus"/>
    <property type="evidence" value="ECO:0007669"/>
    <property type="project" value="TreeGrafter"/>
</dbReference>
<sequence length="335" mass="37660">MTYGRPSMTSHLPSVPLPGTEEEEHSSGTPSPMAFYIATIELYRILDSILSDIYRAWHGRSSPGSRRHTTKHGGLDVIMELEEKLFEYENRLPPFLNWNRPLDQATNPEQTTLHRQRNVLHARYLYLRLLLYRPILTQLCAECTHPRTQADNHSGSSSNSSTLYTSILSKCAAACVRAAIDLVSFVHETYHTSATDPWWYNGFYTSTAGMVLIMSSSCRTILAELDASLVHEAWSTCEQILMSMSSFSVSARNTLLFLRTARTQVMAENGSHVDSDRNQARQEQGQEQGQLQENPFVDPNGPFSSHWDASADELELGFLGPFDYGEMQGWLGDGS</sequence>
<feature type="compositionally biased region" description="Low complexity" evidence="5">
    <location>
        <begin position="282"/>
        <end position="293"/>
    </location>
</feature>
<dbReference type="GO" id="GO:0000978">
    <property type="term" value="F:RNA polymerase II cis-regulatory region sequence-specific DNA binding"/>
    <property type="evidence" value="ECO:0007669"/>
    <property type="project" value="TreeGrafter"/>
</dbReference>
<protein>
    <submittedName>
        <fullName evidence="6">Activator of stress genes 1</fullName>
    </submittedName>
</protein>
<evidence type="ECO:0000256" key="4">
    <source>
        <dbReference type="ARBA" id="ARBA00023242"/>
    </source>
</evidence>
<evidence type="ECO:0000313" key="7">
    <source>
        <dbReference type="Proteomes" id="UP000465221"/>
    </source>
</evidence>
<feature type="region of interest" description="Disordered" evidence="5">
    <location>
        <begin position="268"/>
        <end position="304"/>
    </location>
</feature>
<dbReference type="GO" id="GO:0000981">
    <property type="term" value="F:DNA-binding transcription factor activity, RNA polymerase II-specific"/>
    <property type="evidence" value="ECO:0007669"/>
    <property type="project" value="TreeGrafter"/>
</dbReference>
<dbReference type="AlphaFoldDB" id="A0A8H3PAR7"/>
<comment type="caution">
    <text evidence="6">The sequence shown here is derived from an EMBL/GenBank/DDBJ whole genome shotgun (WGS) entry which is preliminary data.</text>
</comment>
<keyword evidence="2" id="KW-0238">DNA-binding</keyword>
<keyword evidence="3" id="KW-0804">Transcription</keyword>
<keyword evidence="1" id="KW-0805">Transcription regulation</keyword>
<dbReference type="EMBL" id="BLKC01000060">
    <property type="protein sequence ID" value="GFF44900.1"/>
    <property type="molecule type" value="Genomic_DNA"/>
</dbReference>
<evidence type="ECO:0000256" key="3">
    <source>
        <dbReference type="ARBA" id="ARBA00023163"/>
    </source>
</evidence>
<dbReference type="PANTHER" id="PTHR47424">
    <property type="entry name" value="REGULATORY PROTEIN GAL4"/>
    <property type="match status" value="1"/>
</dbReference>
<reference evidence="6 7" key="1">
    <citation type="submission" date="2020-01" db="EMBL/GenBank/DDBJ databases">
        <title>Draft genome sequence of Aspergillus udagawae IFM 46972.</title>
        <authorList>
            <person name="Takahashi H."/>
            <person name="Yaguchi T."/>
        </authorList>
    </citation>
    <scope>NUCLEOTIDE SEQUENCE [LARGE SCALE GENOMIC DNA]</scope>
    <source>
        <strain evidence="6 7">IFM 46972</strain>
    </source>
</reference>
<evidence type="ECO:0000256" key="2">
    <source>
        <dbReference type="ARBA" id="ARBA00023125"/>
    </source>
</evidence>
<accession>A0A8H3PAR7</accession>
<evidence type="ECO:0000256" key="5">
    <source>
        <dbReference type="SAM" id="MobiDB-lite"/>
    </source>
</evidence>